<dbReference type="AlphaFoldDB" id="A0ABD2AVI2"/>
<organism evidence="2 3">
    <name type="scientific">Vespula maculifrons</name>
    <name type="common">Eastern yellow jacket</name>
    <name type="synonym">Wasp</name>
    <dbReference type="NCBI Taxonomy" id="7453"/>
    <lineage>
        <taxon>Eukaryota</taxon>
        <taxon>Metazoa</taxon>
        <taxon>Ecdysozoa</taxon>
        <taxon>Arthropoda</taxon>
        <taxon>Hexapoda</taxon>
        <taxon>Insecta</taxon>
        <taxon>Pterygota</taxon>
        <taxon>Neoptera</taxon>
        <taxon>Endopterygota</taxon>
        <taxon>Hymenoptera</taxon>
        <taxon>Apocrita</taxon>
        <taxon>Aculeata</taxon>
        <taxon>Vespoidea</taxon>
        <taxon>Vespidae</taxon>
        <taxon>Vespinae</taxon>
        <taxon>Vespula</taxon>
    </lineage>
</organism>
<proteinExistence type="predicted"/>
<protein>
    <submittedName>
        <fullName evidence="2">Uncharacterized protein</fullName>
    </submittedName>
</protein>
<gene>
    <name evidence="2" type="ORF">V1477_018479</name>
</gene>
<evidence type="ECO:0000313" key="2">
    <source>
        <dbReference type="EMBL" id="KAL2724618.1"/>
    </source>
</evidence>
<comment type="caution">
    <text evidence="2">The sequence shown here is derived from an EMBL/GenBank/DDBJ whole genome shotgun (WGS) entry which is preliminary data.</text>
</comment>
<keyword evidence="3" id="KW-1185">Reference proteome</keyword>
<feature type="compositionally biased region" description="Basic and acidic residues" evidence="1">
    <location>
        <begin position="246"/>
        <end position="255"/>
    </location>
</feature>
<reference evidence="2 3" key="1">
    <citation type="journal article" date="2024" name="Ann. Entomol. Soc. Am.">
        <title>Genomic analyses of the southern and eastern yellowjacket wasps (Hymenoptera: Vespidae) reveal evolutionary signatures of social life.</title>
        <authorList>
            <person name="Catto M.A."/>
            <person name="Caine P.B."/>
            <person name="Orr S.E."/>
            <person name="Hunt B.G."/>
            <person name="Goodisman M.A.D."/>
        </authorList>
    </citation>
    <scope>NUCLEOTIDE SEQUENCE [LARGE SCALE GENOMIC DNA]</scope>
    <source>
        <strain evidence="2">232</strain>
        <tissue evidence="2">Head and thorax</tissue>
    </source>
</reference>
<evidence type="ECO:0000313" key="3">
    <source>
        <dbReference type="Proteomes" id="UP001607303"/>
    </source>
</evidence>
<dbReference type="Proteomes" id="UP001607303">
    <property type="component" value="Unassembled WGS sequence"/>
</dbReference>
<evidence type="ECO:0000256" key="1">
    <source>
        <dbReference type="SAM" id="MobiDB-lite"/>
    </source>
</evidence>
<dbReference type="EMBL" id="JAYRBN010000112">
    <property type="protein sequence ID" value="KAL2724618.1"/>
    <property type="molecule type" value="Genomic_DNA"/>
</dbReference>
<sequence length="457" mass="52439">MPFRFGSFELLSKLEMYKTPLTECSTVHTVGFRHLETRPVVSISLFQRTKRSPRYCKNIEICSHSLGNTCVLTLNIFNIIKTYISIYRKYYRPRSHRVEVAASEDPRANGDSTLKSTIRDAFPLRELRASQQTGDISIYRKYYRPRSHRVEVAASEDPRANGDSTLKSTIRDAFPLRELPASQQTGDIQFQYIASTTDPGPTAWRLLHLGTHGLTETLLYNIWDPRRYVEVHELEEKQKRKRRKESRNMRACEGDSIRKKKKKAYPECNTCTCENDEMEEKRSFDHHLSTTAQTPESKIESTAVTILTRVFQKHSREYDLIAPQNTNAFASRHNLPRWSLGDATIAAPGKKRTNEDSTLKSTIRDAFPLRELELLSKLEMYKTPLTECSTVHTVGFRHLETRPVISIFRKYCRPGSHHLEVAASGDPRANGDSTLKSTIRDAFPLRVLRASQQTGDV</sequence>
<accession>A0ABD2AVI2</accession>
<name>A0ABD2AVI2_VESMC</name>
<feature type="region of interest" description="Disordered" evidence="1">
    <location>
        <begin position="236"/>
        <end position="255"/>
    </location>
</feature>